<dbReference type="InterPro" id="IPR036291">
    <property type="entry name" value="NAD(P)-bd_dom_sf"/>
</dbReference>
<evidence type="ECO:0000313" key="5">
    <source>
        <dbReference type="EMBL" id="KAK3213751.1"/>
    </source>
</evidence>
<dbReference type="InterPro" id="IPR050425">
    <property type="entry name" value="NAD(P)_dehydrat-like"/>
</dbReference>
<dbReference type="Pfam" id="PF01370">
    <property type="entry name" value="Epimerase"/>
    <property type="match status" value="1"/>
</dbReference>
<dbReference type="EMBL" id="WVTA01000004">
    <property type="protein sequence ID" value="KAK3213751.1"/>
    <property type="molecule type" value="Genomic_DNA"/>
</dbReference>
<evidence type="ECO:0000256" key="3">
    <source>
        <dbReference type="SAM" id="MobiDB-lite"/>
    </source>
</evidence>
<dbReference type="PANTHER" id="PTHR10366:SF564">
    <property type="entry name" value="STEROL-4-ALPHA-CARBOXYLATE 3-DEHYDROGENASE, DECARBOXYLATING"/>
    <property type="match status" value="1"/>
</dbReference>
<evidence type="ECO:0000256" key="1">
    <source>
        <dbReference type="ARBA" id="ARBA00023002"/>
    </source>
</evidence>
<dbReference type="Gene3D" id="3.40.50.720">
    <property type="entry name" value="NAD(P)-binding Rossmann-like Domain"/>
    <property type="match status" value="1"/>
</dbReference>
<dbReference type="PANTHER" id="PTHR10366">
    <property type="entry name" value="NAD DEPENDENT EPIMERASE/DEHYDRATASE"/>
    <property type="match status" value="1"/>
</dbReference>
<sequence>MPSKETILLTGATGNVGGVILEHILSTTSHVVNVVVRNATKHIPLFHERYPEEISSGRLQFTTVPDMTVQSAFDTAVASASRIVHCATPVGSLNNDWENDMIIPTWDIDRSILTAAQKAHSVTRVVICGTLLQSLSPGTLFNPANTITEDSYNPTTYEQGRAGPWREAYMFSKTNAERKTWAWKESAGWVDAKWQQSGRYWEHIPCAAGNENGRELGRDVPDLSGYGRRGTRPRVVAG</sequence>
<feature type="domain" description="NAD-dependent epimerase/dehydratase" evidence="4">
    <location>
        <begin position="7"/>
        <end position="188"/>
    </location>
</feature>
<dbReference type="InterPro" id="IPR001509">
    <property type="entry name" value="Epimerase_deHydtase"/>
</dbReference>
<name>A0AAN6M3Q9_9PLEO</name>
<keyword evidence="1" id="KW-0560">Oxidoreductase</keyword>
<comment type="caution">
    <text evidence="5">The sequence shown here is derived from an EMBL/GenBank/DDBJ whole genome shotgun (WGS) entry which is preliminary data.</text>
</comment>
<comment type="similarity">
    <text evidence="2">Belongs to the NAD(P)-dependent epimerase/dehydratase family. Dihydroflavonol-4-reductase subfamily.</text>
</comment>
<evidence type="ECO:0000259" key="4">
    <source>
        <dbReference type="Pfam" id="PF01370"/>
    </source>
</evidence>
<accession>A0AAN6M3Q9</accession>
<protein>
    <recommendedName>
        <fullName evidence="4">NAD-dependent epimerase/dehydratase domain-containing protein</fullName>
    </recommendedName>
</protein>
<proteinExistence type="inferred from homology"/>
<reference evidence="5 6" key="1">
    <citation type="submission" date="2021-02" db="EMBL/GenBank/DDBJ databases">
        <title>Genome assembly of Pseudopithomyces chartarum.</title>
        <authorList>
            <person name="Jauregui R."/>
            <person name="Singh J."/>
            <person name="Voisey C."/>
        </authorList>
    </citation>
    <scope>NUCLEOTIDE SEQUENCE [LARGE SCALE GENOMIC DNA]</scope>
    <source>
        <strain evidence="5 6">AGR01</strain>
    </source>
</reference>
<dbReference type="SUPFAM" id="SSF51735">
    <property type="entry name" value="NAD(P)-binding Rossmann-fold domains"/>
    <property type="match status" value="1"/>
</dbReference>
<dbReference type="Proteomes" id="UP001280581">
    <property type="component" value="Unassembled WGS sequence"/>
</dbReference>
<evidence type="ECO:0000313" key="6">
    <source>
        <dbReference type="Proteomes" id="UP001280581"/>
    </source>
</evidence>
<gene>
    <name evidence="5" type="ORF">GRF29_28g820353</name>
</gene>
<dbReference type="AlphaFoldDB" id="A0AAN6M3Q9"/>
<dbReference type="GO" id="GO:0016616">
    <property type="term" value="F:oxidoreductase activity, acting on the CH-OH group of donors, NAD or NADP as acceptor"/>
    <property type="evidence" value="ECO:0007669"/>
    <property type="project" value="TreeGrafter"/>
</dbReference>
<organism evidence="5 6">
    <name type="scientific">Pseudopithomyces chartarum</name>
    <dbReference type="NCBI Taxonomy" id="1892770"/>
    <lineage>
        <taxon>Eukaryota</taxon>
        <taxon>Fungi</taxon>
        <taxon>Dikarya</taxon>
        <taxon>Ascomycota</taxon>
        <taxon>Pezizomycotina</taxon>
        <taxon>Dothideomycetes</taxon>
        <taxon>Pleosporomycetidae</taxon>
        <taxon>Pleosporales</taxon>
        <taxon>Massarineae</taxon>
        <taxon>Didymosphaeriaceae</taxon>
        <taxon>Pseudopithomyces</taxon>
    </lineage>
</organism>
<keyword evidence="6" id="KW-1185">Reference proteome</keyword>
<feature type="region of interest" description="Disordered" evidence="3">
    <location>
        <begin position="215"/>
        <end position="238"/>
    </location>
</feature>
<evidence type="ECO:0000256" key="2">
    <source>
        <dbReference type="ARBA" id="ARBA00023445"/>
    </source>
</evidence>